<organism evidence="2 3">
    <name type="scientific">Candidatus Hakubella thermalkaliphila</name>
    <dbReference type="NCBI Taxonomy" id="2754717"/>
    <lineage>
        <taxon>Bacteria</taxon>
        <taxon>Bacillati</taxon>
        <taxon>Actinomycetota</taxon>
        <taxon>Actinomycetota incertae sedis</taxon>
        <taxon>Candidatus Hakubellales</taxon>
        <taxon>Candidatus Hakubellaceae</taxon>
        <taxon>Candidatus Hakubella</taxon>
    </lineage>
</organism>
<dbReference type="InterPro" id="IPR007160">
    <property type="entry name" value="DUF362"/>
</dbReference>
<evidence type="ECO:0000313" key="2">
    <source>
        <dbReference type="EMBL" id="GFP32150.1"/>
    </source>
</evidence>
<comment type="caution">
    <text evidence="2">The sequence shown here is derived from an EMBL/GenBank/DDBJ whole genome shotgun (WGS) entry which is preliminary data.</text>
</comment>
<accession>A0A6V8PJ49</accession>
<sequence length="384" mass="41755">MDLRPTVSVVRCEGVDDLEKVKDAVLRSLDLIGGLKTILRRGDQVLIKPNLLAPRSYKSGATTNPHIVAALIDLSRQLGAKRIIIGEGAAVGHDTEKAFDECGFRVLATEKQVELVDFKKSEFVPMSISNGRVLRRIRVPKELVDSDVIINVPVMKTHDVFPATLGLKNMKGIIPERDKKRFHSWGLSQCIVDLNKVALPQVSVIDGTIAMEGMGPAHGTPVNLGILISSFDTVAADTVASLVMGIDPQSIEYLRLASEQGLGCGIISEIEVRGLEVEEVKRKFSRLVLESGEFLKHGIRIIEEGACSGCRNTLSAVFSKLVSGDQIQLIGDTTFVLGQDAELLADFEGRLFKFGSCAKLICPGKGKYIPGCPPHPEDVMEYVL</sequence>
<feature type="domain" description="DUF362" evidence="1">
    <location>
        <begin position="45"/>
        <end position="240"/>
    </location>
</feature>
<name>A0A6V8PJ49_9ACTN</name>
<dbReference type="EMBL" id="BLSA01000038">
    <property type="protein sequence ID" value="GFP32150.1"/>
    <property type="molecule type" value="Genomic_DNA"/>
</dbReference>
<dbReference type="Pfam" id="PF04015">
    <property type="entry name" value="DUF362"/>
    <property type="match status" value="1"/>
</dbReference>
<protein>
    <recommendedName>
        <fullName evidence="1">DUF362 domain-containing protein</fullName>
    </recommendedName>
</protein>
<evidence type="ECO:0000313" key="3">
    <source>
        <dbReference type="Proteomes" id="UP000568877"/>
    </source>
</evidence>
<dbReference type="AlphaFoldDB" id="A0A6V8PJ49"/>
<evidence type="ECO:0000259" key="1">
    <source>
        <dbReference type="Pfam" id="PF04015"/>
    </source>
</evidence>
<gene>
    <name evidence="2" type="ORF">HKBW3S42_00455</name>
</gene>
<dbReference type="Proteomes" id="UP000568877">
    <property type="component" value="Unassembled WGS sequence"/>
</dbReference>
<proteinExistence type="predicted"/>
<reference evidence="2 3" key="1">
    <citation type="journal article" date="2020" name="Front. Microbiol.">
        <title>Single-cell genomics of novel Actinobacteria with the Wood-Ljungdahl pathway discovered in a serpentinizing system.</title>
        <authorList>
            <person name="Merino N."/>
            <person name="Kawai M."/>
            <person name="Boyd E.S."/>
            <person name="Colman D.R."/>
            <person name="McGlynn S.E."/>
            <person name="Nealson K.H."/>
            <person name="Kurokawa K."/>
            <person name="Hongoh Y."/>
        </authorList>
    </citation>
    <scope>NUCLEOTIDE SEQUENCE [LARGE SCALE GENOMIC DNA]</scope>
    <source>
        <strain evidence="2 3">S42</strain>
    </source>
</reference>